<dbReference type="PANTHER" id="PTHR43731:SF14">
    <property type="entry name" value="PRESENILIN-ASSOCIATED RHOMBOID-LIKE PROTEIN, MITOCHONDRIAL"/>
    <property type="match status" value="1"/>
</dbReference>
<evidence type="ECO:0000313" key="10">
    <source>
        <dbReference type="Proteomes" id="UP001597032"/>
    </source>
</evidence>
<keyword evidence="9" id="KW-0645">Protease</keyword>
<feature type="transmembrane region" description="Helical" evidence="7">
    <location>
        <begin position="191"/>
        <end position="209"/>
    </location>
</feature>
<evidence type="ECO:0000256" key="7">
    <source>
        <dbReference type="SAM" id="Phobius"/>
    </source>
</evidence>
<gene>
    <name evidence="9" type="ORF">ACFQZW_07595</name>
</gene>
<feature type="transmembrane region" description="Helical" evidence="7">
    <location>
        <begin position="132"/>
        <end position="153"/>
    </location>
</feature>
<keyword evidence="5 7" id="KW-1133">Transmembrane helix</keyword>
<feature type="transmembrane region" description="Helical" evidence="7">
    <location>
        <begin position="165"/>
        <end position="185"/>
    </location>
</feature>
<feature type="transmembrane region" description="Helical" evidence="7">
    <location>
        <begin position="73"/>
        <end position="93"/>
    </location>
</feature>
<comment type="similarity">
    <text evidence="2">Belongs to the peptidase S54 family.</text>
</comment>
<evidence type="ECO:0000256" key="5">
    <source>
        <dbReference type="ARBA" id="ARBA00022989"/>
    </source>
</evidence>
<dbReference type="InterPro" id="IPR050925">
    <property type="entry name" value="Rhomboid_protease_S54"/>
</dbReference>
<evidence type="ECO:0000256" key="3">
    <source>
        <dbReference type="ARBA" id="ARBA00022692"/>
    </source>
</evidence>
<sequence>MNIDKTLLLIILVNVIASIKGFSDRLFFDKYKFQIGAINRGEKIRMLTSAFLHVDYLHLILNMYVLYIFAPIIIFKLGVVKFLILYFGSLFAGNFLTLTFHKDELYYSAVGASGAVAGIIYAAILLNPAMQLFMFPLPIPIPGYIFGVGYLLYSIYGMKNKMGNIGHAAHLGGAIGGYALLLLVYPQVFTHSFTTVVLLGIPIVLLLLFGNKLK</sequence>
<dbReference type="Pfam" id="PF01694">
    <property type="entry name" value="Rhomboid"/>
    <property type="match status" value="1"/>
</dbReference>
<evidence type="ECO:0000313" key="9">
    <source>
        <dbReference type="EMBL" id="MFD0761941.1"/>
    </source>
</evidence>
<feature type="domain" description="Peptidase S54 rhomboid" evidence="8">
    <location>
        <begin position="41"/>
        <end position="185"/>
    </location>
</feature>
<dbReference type="EC" id="3.4.21.-" evidence="9"/>
<dbReference type="Proteomes" id="UP001597032">
    <property type="component" value="Unassembled WGS sequence"/>
</dbReference>
<proteinExistence type="inferred from homology"/>
<comment type="subcellular location">
    <subcellularLocation>
        <location evidence="1">Membrane</location>
        <topology evidence="1">Multi-pass membrane protein</topology>
    </subcellularLocation>
</comment>
<evidence type="ECO:0000256" key="4">
    <source>
        <dbReference type="ARBA" id="ARBA00022801"/>
    </source>
</evidence>
<accession>A0ABW2Z534</accession>
<keyword evidence="3 7" id="KW-0812">Transmembrane</keyword>
<evidence type="ECO:0000259" key="8">
    <source>
        <dbReference type="Pfam" id="PF01694"/>
    </source>
</evidence>
<protein>
    <submittedName>
        <fullName evidence="9">Rhomboid family intramembrane serine protease</fullName>
        <ecNumber evidence="9">3.4.21.-</ecNumber>
    </submittedName>
</protein>
<dbReference type="PANTHER" id="PTHR43731">
    <property type="entry name" value="RHOMBOID PROTEASE"/>
    <property type="match status" value="1"/>
</dbReference>
<keyword evidence="4 9" id="KW-0378">Hydrolase</keyword>
<name>A0ABW2Z534_9FLAO</name>
<keyword evidence="10" id="KW-1185">Reference proteome</keyword>
<organism evidence="9 10">
    <name type="scientific">Lutibacter aestuarii</name>
    <dbReference type="NCBI Taxonomy" id="861111"/>
    <lineage>
        <taxon>Bacteria</taxon>
        <taxon>Pseudomonadati</taxon>
        <taxon>Bacteroidota</taxon>
        <taxon>Flavobacteriia</taxon>
        <taxon>Flavobacteriales</taxon>
        <taxon>Flavobacteriaceae</taxon>
        <taxon>Lutibacter</taxon>
    </lineage>
</organism>
<dbReference type="InterPro" id="IPR022764">
    <property type="entry name" value="Peptidase_S54_rhomboid_dom"/>
</dbReference>
<evidence type="ECO:0000256" key="2">
    <source>
        <dbReference type="ARBA" id="ARBA00009045"/>
    </source>
</evidence>
<feature type="transmembrane region" description="Helical" evidence="7">
    <location>
        <begin position="105"/>
        <end position="126"/>
    </location>
</feature>
<dbReference type="GO" id="GO:0006508">
    <property type="term" value="P:proteolysis"/>
    <property type="evidence" value="ECO:0007669"/>
    <property type="project" value="UniProtKB-KW"/>
</dbReference>
<dbReference type="SUPFAM" id="SSF144091">
    <property type="entry name" value="Rhomboid-like"/>
    <property type="match status" value="1"/>
</dbReference>
<dbReference type="InterPro" id="IPR035952">
    <property type="entry name" value="Rhomboid-like_sf"/>
</dbReference>
<evidence type="ECO:0000256" key="6">
    <source>
        <dbReference type="ARBA" id="ARBA00023136"/>
    </source>
</evidence>
<dbReference type="Gene3D" id="1.20.1540.10">
    <property type="entry name" value="Rhomboid-like"/>
    <property type="match status" value="1"/>
</dbReference>
<keyword evidence="6 7" id="KW-0472">Membrane</keyword>
<feature type="transmembrane region" description="Helical" evidence="7">
    <location>
        <begin position="6"/>
        <end position="23"/>
    </location>
</feature>
<comment type="caution">
    <text evidence="9">The sequence shown here is derived from an EMBL/GenBank/DDBJ whole genome shotgun (WGS) entry which is preliminary data.</text>
</comment>
<evidence type="ECO:0000256" key="1">
    <source>
        <dbReference type="ARBA" id="ARBA00004141"/>
    </source>
</evidence>
<reference evidence="10" key="1">
    <citation type="journal article" date="2019" name="Int. J. Syst. Evol. Microbiol.">
        <title>The Global Catalogue of Microorganisms (GCM) 10K type strain sequencing project: providing services to taxonomists for standard genome sequencing and annotation.</title>
        <authorList>
            <consortium name="The Broad Institute Genomics Platform"/>
            <consortium name="The Broad Institute Genome Sequencing Center for Infectious Disease"/>
            <person name="Wu L."/>
            <person name="Ma J."/>
        </authorList>
    </citation>
    <scope>NUCLEOTIDE SEQUENCE [LARGE SCALE GENOMIC DNA]</scope>
    <source>
        <strain evidence="10">CCUG 60022</strain>
    </source>
</reference>
<dbReference type="RefSeq" id="WP_298262242.1">
    <property type="nucleotide sequence ID" value="NZ_JBHTIC010000008.1"/>
</dbReference>
<dbReference type="GO" id="GO:0008233">
    <property type="term" value="F:peptidase activity"/>
    <property type="evidence" value="ECO:0007669"/>
    <property type="project" value="UniProtKB-KW"/>
</dbReference>
<dbReference type="EMBL" id="JBHTIC010000008">
    <property type="protein sequence ID" value="MFD0761941.1"/>
    <property type="molecule type" value="Genomic_DNA"/>
</dbReference>